<evidence type="ECO:0000313" key="1">
    <source>
        <dbReference type="EMBL" id="WIW70463.1"/>
    </source>
</evidence>
<dbReference type="Proteomes" id="UP001243623">
    <property type="component" value="Chromosome"/>
</dbReference>
<reference evidence="1" key="1">
    <citation type="submission" date="2023-03" db="EMBL/GenBank/DDBJ databases">
        <title>Selenobaculum gbiensis gen. nov. sp. nov., a new bacterium isolated from the gut microbiota of IBD patient.</title>
        <authorList>
            <person name="Yeo S."/>
            <person name="Park H."/>
            <person name="Huh C.S."/>
        </authorList>
    </citation>
    <scope>NUCLEOTIDE SEQUENCE</scope>
    <source>
        <strain evidence="1">ICN-92133</strain>
    </source>
</reference>
<keyword evidence="2" id="KW-1185">Reference proteome</keyword>
<organism evidence="1 2">
    <name type="scientific">Selenobaculum gibii</name>
    <dbReference type="NCBI Taxonomy" id="3054208"/>
    <lineage>
        <taxon>Bacteria</taxon>
        <taxon>Bacillati</taxon>
        <taxon>Bacillota</taxon>
        <taxon>Negativicutes</taxon>
        <taxon>Selenomonadales</taxon>
        <taxon>Selenomonadaceae</taxon>
        <taxon>Selenobaculum</taxon>
    </lineage>
</organism>
<protein>
    <submittedName>
        <fullName evidence="1">Tetraprenyl-beta-curcumene synthase family protein</fullName>
    </submittedName>
</protein>
<name>A0A9Y2AI97_9FIRM</name>
<dbReference type="EMBL" id="CP120678">
    <property type="protein sequence ID" value="WIW70463.1"/>
    <property type="molecule type" value="Genomic_DNA"/>
</dbReference>
<dbReference type="InterPro" id="IPR019712">
    <property type="entry name" value="YtpB-like"/>
</dbReference>
<sequence>MLNIYKNSMYSAHMIKTFITEILPIVNAELNVWRTYAETKMLGELQKQALASITDKKFHCQGGSFYSLYPGVNRVEFVKFVVALQTISDYLDNLCDRANVTDEKSFAQLHLAMTDALNPHAKLKDYYAFYPFKEDGGYLNTLVKTSQDILAKLPSYDKVQVHLLELASLYSHLQTYKHIALEDREQAMQAWLNDANTNTWLTNWEFAAATGSTLGMFMLTAAAYQENLNTEEITTLKEAYFPWISCLHIQLDYFIDQAEDRQNNDLNFIFYYSNEQEMQERLQFIYQQAFNHAENTPNSYFATTIVRGLVALYLSDSKIKTPTEKAVRKTLLNTAGVRATIIYYLCNLLRNTKKI</sequence>
<proteinExistence type="predicted"/>
<dbReference type="Pfam" id="PF10776">
    <property type="entry name" value="DUF2600"/>
    <property type="match status" value="1"/>
</dbReference>
<accession>A0A9Y2AI97</accession>
<gene>
    <name evidence="1" type="ORF">P3F81_11330</name>
</gene>
<dbReference type="RefSeq" id="WP_309320410.1">
    <property type="nucleotide sequence ID" value="NZ_CP120678.1"/>
</dbReference>
<dbReference type="AlphaFoldDB" id="A0A9Y2AI97"/>
<dbReference type="KEGG" id="sgbi:P3F81_11330"/>
<evidence type="ECO:0000313" key="2">
    <source>
        <dbReference type="Proteomes" id="UP001243623"/>
    </source>
</evidence>